<evidence type="ECO:0000259" key="2">
    <source>
        <dbReference type="Pfam" id="PF08241"/>
    </source>
</evidence>
<accession>A0ABX8CN66</accession>
<gene>
    <name evidence="3" type="ORF">KHQ06_36465</name>
</gene>
<name>A0ABX8CN66_9NOCA</name>
<evidence type="ECO:0000256" key="1">
    <source>
        <dbReference type="ARBA" id="ARBA00022679"/>
    </source>
</evidence>
<reference evidence="3 4" key="1">
    <citation type="submission" date="2021-04" db="EMBL/GenBank/DDBJ databases">
        <title>Nocardia tengchongensis.</title>
        <authorList>
            <person name="Zhuang k."/>
            <person name="Ran Y."/>
            <person name="Li W."/>
        </authorList>
    </citation>
    <scope>NUCLEOTIDE SEQUENCE [LARGE SCALE GENOMIC DNA]</scope>
    <source>
        <strain evidence="3 4">CFH S0057</strain>
    </source>
</reference>
<dbReference type="CDD" id="cd02440">
    <property type="entry name" value="AdoMet_MTases"/>
    <property type="match status" value="1"/>
</dbReference>
<dbReference type="PANTHER" id="PTHR44068:SF11">
    <property type="entry name" value="GERANYL DIPHOSPHATE 2-C-METHYLTRANSFERASE"/>
    <property type="match status" value="1"/>
</dbReference>
<dbReference type="RefSeq" id="WP_213557496.1">
    <property type="nucleotide sequence ID" value="NZ_JBHZDI010000083.1"/>
</dbReference>
<dbReference type="GO" id="GO:0008168">
    <property type="term" value="F:methyltransferase activity"/>
    <property type="evidence" value="ECO:0007669"/>
    <property type="project" value="UniProtKB-KW"/>
</dbReference>
<dbReference type="Gene3D" id="3.40.50.150">
    <property type="entry name" value="Vaccinia Virus protein VP39"/>
    <property type="match status" value="1"/>
</dbReference>
<sequence length="311" mass="34805">MEFRDSESSSRRILRWVREWGWFASLVFVPRVPNRFSLLYDKIITAPNSLGERSLFLNLGYWEDGQHDFDEAGAALARLVATEARIGSDDVVVDVGCGLGDQDFLWAKEFGPKRITGVNISAKQIEISSARAAELGLSDVVAYVHGSANDLPQSDASATKVTALESALHFPSRPRFFDEAFRVLEPGGRLVTADVVPLADEHVSSEAKQSRTKRILVHRIFTTARKNNTNAEEYRQALVAAGFENVRVYSIRDNVYPQYSEYVSRRFDLPEMRRINPLIRSFFGPKGASFWAPWLDYIVAVADKPSAGDGL</sequence>
<dbReference type="SUPFAM" id="SSF53335">
    <property type="entry name" value="S-adenosyl-L-methionine-dependent methyltransferases"/>
    <property type="match status" value="1"/>
</dbReference>
<dbReference type="InterPro" id="IPR013216">
    <property type="entry name" value="Methyltransf_11"/>
</dbReference>
<dbReference type="EMBL" id="CP074371">
    <property type="protein sequence ID" value="QVI21394.1"/>
    <property type="molecule type" value="Genomic_DNA"/>
</dbReference>
<dbReference type="InterPro" id="IPR029063">
    <property type="entry name" value="SAM-dependent_MTases_sf"/>
</dbReference>
<keyword evidence="1" id="KW-0808">Transferase</keyword>
<protein>
    <submittedName>
        <fullName evidence="3">Methyltransferase domain-containing protein</fullName>
    </submittedName>
</protein>
<organism evidence="3 4">
    <name type="scientific">Nocardia tengchongensis</name>
    <dbReference type="NCBI Taxonomy" id="2055889"/>
    <lineage>
        <taxon>Bacteria</taxon>
        <taxon>Bacillati</taxon>
        <taxon>Actinomycetota</taxon>
        <taxon>Actinomycetes</taxon>
        <taxon>Mycobacteriales</taxon>
        <taxon>Nocardiaceae</taxon>
        <taxon>Nocardia</taxon>
    </lineage>
</organism>
<dbReference type="GO" id="GO:0032259">
    <property type="term" value="P:methylation"/>
    <property type="evidence" value="ECO:0007669"/>
    <property type="project" value="UniProtKB-KW"/>
</dbReference>
<keyword evidence="4" id="KW-1185">Reference proteome</keyword>
<dbReference type="InterPro" id="IPR050447">
    <property type="entry name" value="Erg6_SMT_methyltransf"/>
</dbReference>
<proteinExistence type="predicted"/>
<dbReference type="PANTHER" id="PTHR44068">
    <property type="entry name" value="ZGC:194242"/>
    <property type="match status" value="1"/>
</dbReference>
<dbReference type="Proteomes" id="UP000683310">
    <property type="component" value="Chromosome"/>
</dbReference>
<evidence type="ECO:0000313" key="4">
    <source>
        <dbReference type="Proteomes" id="UP000683310"/>
    </source>
</evidence>
<dbReference type="Pfam" id="PF08241">
    <property type="entry name" value="Methyltransf_11"/>
    <property type="match status" value="1"/>
</dbReference>
<keyword evidence="3" id="KW-0489">Methyltransferase</keyword>
<evidence type="ECO:0000313" key="3">
    <source>
        <dbReference type="EMBL" id="QVI21394.1"/>
    </source>
</evidence>
<feature type="domain" description="Methyltransferase type 11" evidence="2">
    <location>
        <begin position="93"/>
        <end position="191"/>
    </location>
</feature>